<name>A0A0K8RC74_IXORI</name>
<accession>A0A0K8RC74</accession>
<organism evidence="2">
    <name type="scientific">Ixodes ricinus</name>
    <name type="common">Common tick</name>
    <name type="synonym">Acarus ricinus</name>
    <dbReference type="NCBI Taxonomy" id="34613"/>
    <lineage>
        <taxon>Eukaryota</taxon>
        <taxon>Metazoa</taxon>
        <taxon>Ecdysozoa</taxon>
        <taxon>Arthropoda</taxon>
        <taxon>Chelicerata</taxon>
        <taxon>Arachnida</taxon>
        <taxon>Acari</taxon>
        <taxon>Parasitiformes</taxon>
        <taxon>Ixodida</taxon>
        <taxon>Ixodoidea</taxon>
        <taxon>Ixodidae</taxon>
        <taxon>Ixodinae</taxon>
        <taxon>Ixodes</taxon>
    </lineage>
</organism>
<reference evidence="2" key="1">
    <citation type="submission" date="2012-12" db="EMBL/GenBank/DDBJ databases">
        <title>Identification and characterization of a phenylalanine ammonia-lyase gene family in Isatis indigotica Fort.</title>
        <authorList>
            <person name="Liu Q."/>
            <person name="Chen J."/>
            <person name="Zhou X."/>
            <person name="Di P."/>
            <person name="Xiao Y."/>
            <person name="Xuan H."/>
            <person name="Zhang L."/>
            <person name="Chen W."/>
        </authorList>
    </citation>
    <scope>NUCLEOTIDE SEQUENCE</scope>
    <source>
        <tissue evidence="2">Salivary gland</tissue>
    </source>
</reference>
<sequence length="115" mass="13281">MLCLCCVVCSISLVSTPVVVSPNDRIYILLNKESYTIDLPCITIKSYTKYPSSIYYVHFIFWPITKKKTDLLLHRKLPRIFLGFGVVISKRIESFICDMPHFFSCLFPSSVMNMT</sequence>
<protein>
    <submittedName>
        <fullName evidence="2">Putative molecular chaperone</fullName>
    </submittedName>
</protein>
<proteinExistence type="evidence at transcript level"/>
<evidence type="ECO:0000313" key="2">
    <source>
        <dbReference type="EMBL" id="JAA68666.1"/>
    </source>
</evidence>
<dbReference type="EMBL" id="GADI01005142">
    <property type="protein sequence ID" value="JAA68666.1"/>
    <property type="molecule type" value="mRNA"/>
</dbReference>
<feature type="signal peptide" evidence="1">
    <location>
        <begin position="1"/>
        <end position="16"/>
    </location>
</feature>
<dbReference type="AlphaFoldDB" id="A0A0K8RC74"/>
<evidence type="ECO:0000256" key="1">
    <source>
        <dbReference type="SAM" id="SignalP"/>
    </source>
</evidence>
<feature type="chain" id="PRO_5005517117" evidence="1">
    <location>
        <begin position="17"/>
        <end position="115"/>
    </location>
</feature>
<keyword evidence="1" id="KW-0732">Signal</keyword>